<feature type="transmembrane region" description="Helical" evidence="5">
    <location>
        <begin position="106"/>
        <end position="128"/>
    </location>
</feature>
<reference evidence="7 9" key="1">
    <citation type="submission" date="2024-04" db="EMBL/GenBank/DDBJ databases">
        <title>Tritrichomonas musculus Genome.</title>
        <authorList>
            <person name="Alves-Ferreira E."/>
            <person name="Grigg M."/>
            <person name="Lorenzi H."/>
            <person name="Galac M."/>
        </authorList>
    </citation>
    <scope>NUCLEOTIDE SEQUENCE [LARGE SCALE GENOMIC DNA]</scope>
    <source>
        <strain evidence="7 9">EAF2021</strain>
    </source>
</reference>
<feature type="transmembrane region" description="Helical" evidence="5">
    <location>
        <begin position="252"/>
        <end position="270"/>
    </location>
</feature>
<dbReference type="SUPFAM" id="SSF103473">
    <property type="entry name" value="MFS general substrate transporter"/>
    <property type="match status" value="1"/>
</dbReference>
<comment type="caution">
    <text evidence="7">The sequence shown here is derived from an EMBL/GenBank/DDBJ whole genome shotgun (WGS) entry which is preliminary data.</text>
</comment>
<dbReference type="InterPro" id="IPR020846">
    <property type="entry name" value="MFS_dom"/>
</dbReference>
<dbReference type="InterPro" id="IPR005829">
    <property type="entry name" value="Sugar_transporter_CS"/>
</dbReference>
<feature type="transmembrane region" description="Helical" evidence="5">
    <location>
        <begin position="369"/>
        <end position="391"/>
    </location>
</feature>
<feature type="domain" description="Major facilitator superfamily (MFS) profile" evidence="6">
    <location>
        <begin position="1"/>
        <end position="395"/>
    </location>
</feature>
<dbReference type="InterPro" id="IPR005828">
    <property type="entry name" value="MFS_sugar_transport-like"/>
</dbReference>
<dbReference type="PRINTS" id="PR00171">
    <property type="entry name" value="SUGRTRNSPORT"/>
</dbReference>
<keyword evidence="3 5" id="KW-1133">Transmembrane helix</keyword>
<evidence type="ECO:0000256" key="5">
    <source>
        <dbReference type="SAM" id="Phobius"/>
    </source>
</evidence>
<evidence type="ECO:0000313" key="7">
    <source>
        <dbReference type="EMBL" id="KAK8834735.1"/>
    </source>
</evidence>
<dbReference type="PROSITE" id="PS50850">
    <property type="entry name" value="MFS"/>
    <property type="match status" value="1"/>
</dbReference>
<keyword evidence="2 5" id="KW-0812">Transmembrane</keyword>
<accession>A0ABR2GLD4</accession>
<keyword evidence="9" id="KW-1185">Reference proteome</keyword>
<dbReference type="PANTHER" id="PTHR48021">
    <property type="match status" value="1"/>
</dbReference>
<dbReference type="PROSITE" id="PS00216">
    <property type="entry name" value="SUGAR_TRANSPORT_1"/>
    <property type="match status" value="1"/>
</dbReference>
<dbReference type="Pfam" id="PF00083">
    <property type="entry name" value="Sugar_tr"/>
    <property type="match status" value="2"/>
</dbReference>
<feature type="transmembrane region" description="Helical" evidence="5">
    <location>
        <begin position="340"/>
        <end position="363"/>
    </location>
</feature>
<evidence type="ECO:0000256" key="2">
    <source>
        <dbReference type="ARBA" id="ARBA00022692"/>
    </source>
</evidence>
<feature type="transmembrane region" description="Helical" evidence="5">
    <location>
        <begin position="135"/>
        <end position="154"/>
    </location>
</feature>
<feature type="transmembrane region" description="Helical" evidence="5">
    <location>
        <begin position="277"/>
        <end position="295"/>
    </location>
</feature>
<sequence length="416" mass="46520">MVLCSKELLYAIVICLGPFTFGNIAIYPSPTAEEIRRIHHLKENALEWSFYNGVSSLTAIVGPFLTEFLLRIFKNSRKKTIFTLAIGGTVFWLFNLITKVSIWTGIVARALIGFVLGGYSSISPMLLVEIAPKGLSGFYGSLNQFALVLATFIINCLGPHLNYLELSIYCACFPFIQAFLIWFVPETGTNDPDTQVKSEQKESLCQKKYAKGLMIGILMMVFQQFCGINAVITNLVDLMNKSGLDFDPCYQAGIVQLSQLFAVFIGAVLVDKLGRKVVWMISTLFVTVFLLIFALNTKYEWSNVLPLISIFLYEFGFGLGVGPIPWFIIPEYFDFNVRALATEIVSASNWMCSFSIIFLWPLMKDGMGMFGSFLFFMVVSFISFLFGFFVITEPKQQHNGTLNAQLIADDLGVAST</sequence>
<organism evidence="7 9">
    <name type="scientific">Tritrichomonas musculus</name>
    <dbReference type="NCBI Taxonomy" id="1915356"/>
    <lineage>
        <taxon>Eukaryota</taxon>
        <taxon>Metamonada</taxon>
        <taxon>Parabasalia</taxon>
        <taxon>Tritrichomonadida</taxon>
        <taxon>Tritrichomonadidae</taxon>
        <taxon>Tritrichomonas</taxon>
    </lineage>
</organism>
<feature type="transmembrane region" description="Helical" evidence="5">
    <location>
        <begin position="48"/>
        <end position="69"/>
    </location>
</feature>
<comment type="subcellular location">
    <subcellularLocation>
        <location evidence="1">Membrane</location>
        <topology evidence="1">Multi-pass membrane protein</topology>
    </subcellularLocation>
</comment>
<dbReference type="EMBL" id="JAPFFF010000023">
    <property type="protein sequence ID" value="KAK8852992.1"/>
    <property type="molecule type" value="Genomic_DNA"/>
</dbReference>
<dbReference type="EMBL" id="JAPFFF010000329">
    <property type="protein sequence ID" value="KAK8834735.1"/>
    <property type="molecule type" value="Genomic_DNA"/>
</dbReference>
<name>A0ABR2GLD4_9EUKA</name>
<evidence type="ECO:0000313" key="9">
    <source>
        <dbReference type="Proteomes" id="UP001470230"/>
    </source>
</evidence>
<evidence type="ECO:0000256" key="4">
    <source>
        <dbReference type="ARBA" id="ARBA00023136"/>
    </source>
</evidence>
<evidence type="ECO:0000259" key="6">
    <source>
        <dbReference type="PROSITE" id="PS50850"/>
    </source>
</evidence>
<evidence type="ECO:0000313" key="8">
    <source>
        <dbReference type="EMBL" id="KAK8852992.1"/>
    </source>
</evidence>
<feature type="transmembrane region" description="Helical" evidence="5">
    <location>
        <begin position="81"/>
        <end position="100"/>
    </location>
</feature>
<evidence type="ECO:0000256" key="3">
    <source>
        <dbReference type="ARBA" id="ARBA00022989"/>
    </source>
</evidence>
<dbReference type="InterPro" id="IPR050549">
    <property type="entry name" value="MFS_Trehalose_Transporter"/>
</dbReference>
<proteinExistence type="predicted"/>
<feature type="transmembrane region" description="Helical" evidence="5">
    <location>
        <begin position="7"/>
        <end position="28"/>
    </location>
</feature>
<evidence type="ECO:0000256" key="1">
    <source>
        <dbReference type="ARBA" id="ARBA00004141"/>
    </source>
</evidence>
<dbReference type="PANTHER" id="PTHR48021:SF1">
    <property type="entry name" value="GH07001P-RELATED"/>
    <property type="match status" value="1"/>
</dbReference>
<feature type="transmembrane region" description="Helical" evidence="5">
    <location>
        <begin position="213"/>
        <end position="232"/>
    </location>
</feature>
<dbReference type="Proteomes" id="UP001470230">
    <property type="component" value="Unassembled WGS sequence"/>
</dbReference>
<gene>
    <name evidence="8" type="ORF">M9Y10_017990</name>
    <name evidence="7" type="ORF">M9Y10_025857</name>
</gene>
<feature type="transmembrane region" description="Helical" evidence="5">
    <location>
        <begin position="166"/>
        <end position="184"/>
    </location>
</feature>
<protein>
    <submittedName>
        <fullName evidence="7">Glucose import</fullName>
    </submittedName>
</protein>
<dbReference type="InterPro" id="IPR036259">
    <property type="entry name" value="MFS_trans_sf"/>
</dbReference>
<dbReference type="InterPro" id="IPR003663">
    <property type="entry name" value="Sugar/inositol_transpt"/>
</dbReference>
<keyword evidence="4 5" id="KW-0472">Membrane</keyword>
<feature type="transmembrane region" description="Helical" evidence="5">
    <location>
        <begin position="307"/>
        <end position="328"/>
    </location>
</feature>
<dbReference type="Gene3D" id="1.20.1250.20">
    <property type="entry name" value="MFS general substrate transporter like domains"/>
    <property type="match status" value="2"/>
</dbReference>